<evidence type="ECO:0000256" key="3">
    <source>
        <dbReference type="ARBA" id="ARBA00022723"/>
    </source>
</evidence>
<keyword evidence="2 6" id="KW-0436">Ligase</keyword>
<protein>
    <recommendedName>
        <fullName evidence="6">Succinate--CoA ligase [ADP-forming] subunit beta</fullName>
        <ecNumber evidence="6">6.2.1.5</ecNumber>
    </recommendedName>
    <alternativeName>
        <fullName evidence="6">Succinyl-CoA synthetase subunit beta</fullName>
        <shortName evidence="6">SCS-beta</shortName>
    </alternativeName>
</protein>
<dbReference type="PANTHER" id="PTHR11815">
    <property type="entry name" value="SUCCINYL-COA SYNTHETASE BETA CHAIN"/>
    <property type="match status" value="1"/>
</dbReference>
<feature type="binding site" evidence="6">
    <location>
        <position position="204"/>
    </location>
    <ligand>
        <name>Mg(2+)</name>
        <dbReference type="ChEBI" id="CHEBI:18420"/>
    </ligand>
</feature>
<feature type="binding site" evidence="6">
    <location>
        <position position="99"/>
    </location>
    <ligand>
        <name>ATP</name>
        <dbReference type="ChEBI" id="CHEBI:30616"/>
    </ligand>
</feature>
<dbReference type="AlphaFoldDB" id="A0A2A2H4Z5"/>
<dbReference type="Gene3D" id="3.30.470.20">
    <property type="entry name" value="ATP-grasp fold, B domain"/>
    <property type="match status" value="1"/>
</dbReference>
<evidence type="ECO:0000256" key="5">
    <source>
        <dbReference type="ARBA" id="ARBA00022842"/>
    </source>
</evidence>
<feature type="binding site" evidence="6">
    <location>
        <position position="94"/>
    </location>
    <ligand>
        <name>ATP</name>
        <dbReference type="ChEBI" id="CHEBI:30616"/>
    </ligand>
</feature>
<keyword evidence="6 7" id="KW-0067">ATP-binding</keyword>
<evidence type="ECO:0000256" key="4">
    <source>
        <dbReference type="ARBA" id="ARBA00022741"/>
    </source>
</evidence>
<dbReference type="GO" id="GO:0004776">
    <property type="term" value="F:succinate-CoA ligase (GDP-forming) activity"/>
    <property type="evidence" value="ECO:0007669"/>
    <property type="project" value="RHEA"/>
</dbReference>
<feature type="domain" description="ATP-grasp" evidence="8">
    <location>
        <begin position="9"/>
        <end position="220"/>
    </location>
</feature>
<comment type="function">
    <text evidence="6">Succinyl-CoA synthetase functions in the citric acid cycle (TCA), coupling the hydrolysis of succinyl-CoA to the synthesis of either ATP or GTP and thus represents the only step of substrate-level phosphorylation in the TCA. The beta subunit provides nucleotide specificity of the enzyme and binds the substrate succinate, while the binding sites for coenzyme A and phosphate are found in the alpha subunit.</text>
</comment>
<dbReference type="GO" id="GO:0042709">
    <property type="term" value="C:succinate-CoA ligase complex"/>
    <property type="evidence" value="ECO:0007669"/>
    <property type="project" value="TreeGrafter"/>
</dbReference>
<dbReference type="NCBIfam" id="NF001913">
    <property type="entry name" value="PRK00696.1"/>
    <property type="match status" value="1"/>
</dbReference>
<evidence type="ECO:0000256" key="1">
    <source>
        <dbReference type="ARBA" id="ARBA00022532"/>
    </source>
</evidence>
<dbReference type="PANTHER" id="PTHR11815:SF10">
    <property type="entry name" value="SUCCINATE--COA LIGASE [GDP-FORMING] SUBUNIT BETA, MITOCHONDRIAL"/>
    <property type="match status" value="1"/>
</dbReference>
<keyword evidence="10" id="KW-1185">Reference proteome</keyword>
<dbReference type="HAMAP" id="MF_00558">
    <property type="entry name" value="Succ_CoA_beta"/>
    <property type="match status" value="1"/>
</dbReference>
<keyword evidence="1 6" id="KW-0816">Tricarboxylic acid cycle</keyword>
<dbReference type="InterPro" id="IPR011761">
    <property type="entry name" value="ATP-grasp"/>
</dbReference>
<feature type="binding site" evidence="6">
    <location>
        <position position="45"/>
    </location>
    <ligand>
        <name>ATP</name>
        <dbReference type="ChEBI" id="CHEBI:30616"/>
    </ligand>
</feature>
<reference evidence="9 10" key="1">
    <citation type="journal article" date="2017" name="BMC Genomics">
        <title>Genomic analysis of methanogenic archaea reveals a shift towards energy conservation.</title>
        <authorList>
            <person name="Gilmore S.P."/>
            <person name="Henske J.K."/>
            <person name="Sexton J.A."/>
            <person name="Solomon K.V."/>
            <person name="Seppala S."/>
            <person name="Yoo J.I."/>
            <person name="Huyett L.M."/>
            <person name="Pressman A."/>
            <person name="Cogan J.Z."/>
            <person name="Kivenson V."/>
            <person name="Peng X."/>
            <person name="Tan Y."/>
            <person name="Valentine D.L."/>
            <person name="O'Malley M.A."/>
        </authorList>
    </citation>
    <scope>NUCLEOTIDE SEQUENCE [LARGE SCALE GENOMIC DNA]</scope>
    <source>
        <strain evidence="9 10">M.o.H.</strain>
    </source>
</reference>
<feature type="binding site" evidence="6">
    <location>
        <begin position="302"/>
        <end position="304"/>
    </location>
    <ligand>
        <name>substrate</name>
        <note>ligand shared with subunit alpha</note>
    </ligand>
</feature>
<dbReference type="GO" id="GO:0006099">
    <property type="term" value="P:tricarboxylic acid cycle"/>
    <property type="evidence" value="ECO:0007669"/>
    <property type="project" value="UniProtKB-UniRule"/>
</dbReference>
<comment type="catalytic activity">
    <reaction evidence="6">
        <text>succinate + ATP + CoA = succinyl-CoA + ADP + phosphate</text>
        <dbReference type="Rhea" id="RHEA:17661"/>
        <dbReference type="ChEBI" id="CHEBI:30031"/>
        <dbReference type="ChEBI" id="CHEBI:30616"/>
        <dbReference type="ChEBI" id="CHEBI:43474"/>
        <dbReference type="ChEBI" id="CHEBI:57287"/>
        <dbReference type="ChEBI" id="CHEBI:57292"/>
        <dbReference type="ChEBI" id="CHEBI:456216"/>
        <dbReference type="EC" id="6.2.1.5"/>
    </reaction>
</comment>
<dbReference type="InterPro" id="IPR013815">
    <property type="entry name" value="ATP_grasp_subdomain_1"/>
</dbReference>
<evidence type="ECO:0000256" key="2">
    <source>
        <dbReference type="ARBA" id="ARBA00022598"/>
    </source>
</evidence>
<dbReference type="InterPro" id="IPR005809">
    <property type="entry name" value="Succ_CoA_ligase-like_bsu"/>
</dbReference>
<name>A0A2A2H4Z5_METBR</name>
<dbReference type="NCBIfam" id="TIGR01016">
    <property type="entry name" value="sucCoAbeta"/>
    <property type="match status" value="1"/>
</dbReference>
<comment type="caution">
    <text evidence="9">The sequence shown here is derived from an EMBL/GenBank/DDBJ whole genome shotgun (WGS) entry which is preliminary data.</text>
</comment>
<dbReference type="InterPro" id="IPR005811">
    <property type="entry name" value="SUCC_ACL_C"/>
</dbReference>
<dbReference type="FunFam" id="3.40.50.261:FF:000001">
    <property type="entry name" value="Succinate--CoA ligase [ADP-forming] subunit beta"/>
    <property type="match status" value="1"/>
</dbReference>
<dbReference type="Gene3D" id="3.30.1490.20">
    <property type="entry name" value="ATP-grasp fold, A domain"/>
    <property type="match status" value="1"/>
</dbReference>
<dbReference type="Pfam" id="PF08442">
    <property type="entry name" value="ATP-grasp_2"/>
    <property type="match status" value="1"/>
</dbReference>
<dbReference type="PIRSF" id="PIRSF001554">
    <property type="entry name" value="SucCS_beta"/>
    <property type="match status" value="1"/>
</dbReference>
<dbReference type="Pfam" id="PF00549">
    <property type="entry name" value="Ligase_CoA"/>
    <property type="match status" value="1"/>
</dbReference>
<dbReference type="OrthoDB" id="146449at2157"/>
<gene>
    <name evidence="6" type="primary">sucC</name>
    <name evidence="9" type="ORF">ASJ80_06425</name>
</gene>
<comment type="catalytic activity">
    <reaction evidence="6">
        <text>GTP + succinate + CoA = succinyl-CoA + GDP + phosphate</text>
        <dbReference type="Rhea" id="RHEA:22120"/>
        <dbReference type="ChEBI" id="CHEBI:30031"/>
        <dbReference type="ChEBI" id="CHEBI:37565"/>
        <dbReference type="ChEBI" id="CHEBI:43474"/>
        <dbReference type="ChEBI" id="CHEBI:57287"/>
        <dbReference type="ChEBI" id="CHEBI:57292"/>
        <dbReference type="ChEBI" id="CHEBI:58189"/>
    </reaction>
</comment>
<comment type="pathway">
    <text evidence="6">Carbohydrate metabolism; tricarboxylic acid cycle; succinate from succinyl-CoA (ligase route): step 1/1.</text>
</comment>
<comment type="subunit">
    <text evidence="6">Heterotetramer of two alpha and two beta subunits.</text>
</comment>
<dbReference type="SUPFAM" id="SSF52210">
    <property type="entry name" value="Succinyl-CoA synthetase domains"/>
    <property type="match status" value="1"/>
</dbReference>
<feature type="binding site" evidence="6">
    <location>
        <begin position="52"/>
        <end position="54"/>
    </location>
    <ligand>
        <name>ATP</name>
        <dbReference type="ChEBI" id="CHEBI:30616"/>
    </ligand>
</feature>
<keyword evidence="4 6" id="KW-0547">Nucleotide-binding</keyword>
<dbReference type="Gene3D" id="3.40.50.261">
    <property type="entry name" value="Succinyl-CoA synthetase domains"/>
    <property type="match status" value="1"/>
</dbReference>
<dbReference type="RefSeq" id="WP_069582759.1">
    <property type="nucleotide sequence ID" value="NZ_LMVM01000023.1"/>
</dbReference>
<dbReference type="GO" id="GO:0005524">
    <property type="term" value="F:ATP binding"/>
    <property type="evidence" value="ECO:0007669"/>
    <property type="project" value="UniProtKB-UniRule"/>
</dbReference>
<proteinExistence type="inferred from homology"/>
<comment type="similarity">
    <text evidence="6">Belongs to the succinate/malate CoA ligase beta subunit family.</text>
</comment>
<dbReference type="GO" id="GO:0004775">
    <property type="term" value="F:succinate-CoA ligase (ADP-forming) activity"/>
    <property type="evidence" value="ECO:0007669"/>
    <property type="project" value="UniProtKB-UniRule"/>
</dbReference>
<comment type="cofactor">
    <cofactor evidence="6">
        <name>Mg(2+)</name>
        <dbReference type="ChEBI" id="CHEBI:18420"/>
    </cofactor>
    <text evidence="6">Binds 1 Mg(2+) ion per subunit.</text>
</comment>
<dbReference type="Proteomes" id="UP000217784">
    <property type="component" value="Unassembled WGS sequence"/>
</dbReference>
<evidence type="ECO:0000313" key="10">
    <source>
        <dbReference type="Proteomes" id="UP000217784"/>
    </source>
</evidence>
<keyword evidence="3 6" id="KW-0479">Metal-binding</keyword>
<dbReference type="InterPro" id="IPR016102">
    <property type="entry name" value="Succinyl-CoA_synth-like"/>
</dbReference>
<feature type="binding site" evidence="6">
    <location>
        <position position="91"/>
    </location>
    <ligand>
        <name>ATP</name>
        <dbReference type="ChEBI" id="CHEBI:30616"/>
    </ligand>
</feature>
<evidence type="ECO:0000256" key="7">
    <source>
        <dbReference type="PROSITE-ProRule" id="PRU00409"/>
    </source>
</evidence>
<keyword evidence="5 6" id="KW-0460">Magnesium</keyword>
<dbReference type="FunFam" id="3.30.470.20:FF:000002">
    <property type="entry name" value="Succinate--CoA ligase [ADP-forming] subunit beta"/>
    <property type="match status" value="1"/>
</dbReference>
<dbReference type="EC" id="6.2.1.5" evidence="6"/>
<dbReference type="GO" id="GO:0006104">
    <property type="term" value="P:succinyl-CoA metabolic process"/>
    <property type="evidence" value="ECO:0007669"/>
    <property type="project" value="TreeGrafter"/>
</dbReference>
<dbReference type="PROSITE" id="PS01217">
    <property type="entry name" value="SUCCINYL_COA_LIG_3"/>
    <property type="match status" value="1"/>
</dbReference>
<evidence type="ECO:0000313" key="9">
    <source>
        <dbReference type="EMBL" id="PAV04468.1"/>
    </source>
</evidence>
<evidence type="ECO:0000259" key="8">
    <source>
        <dbReference type="PROSITE" id="PS50975"/>
    </source>
</evidence>
<sequence length="368" mass="39894">MRCFEYSAKKIFKTEGIPVPESYVAKNPEEAKDAAAKLGKPVALKSQVLVGGRGKAGGIKFADTPEEAEKVAKELLGTEIKGEKVSKLLIEEKINIQSEFYISVIMDRSAKKPVIMASTEGGMEIEEVAKKSPEKIVKYHINPLNEFLPYQAREIARKMGIPNDLISKMGAFILKLFNVFDKCDATIAEINPLVLTPEGLIAADAKFGVDDDALWRHNEFADLEEAKKDEFAYVTLDGDIAVIGNGAGLTLTGMDMINLYGGKPATFLDIGGGASQESIARAINLVLSEPNVKVIFLNVLGGITRADDVANGVITVLKSADHKVPIVIRLTGTNEKEGQRILRDAGIPFEISMEEAAEKAVEICRSLS</sequence>
<dbReference type="InterPro" id="IPR013650">
    <property type="entry name" value="ATP-grasp_succ-CoA_synth-type"/>
</dbReference>
<feature type="binding site" evidence="6">
    <location>
        <position position="191"/>
    </location>
    <ligand>
        <name>Mg(2+)</name>
        <dbReference type="ChEBI" id="CHEBI:18420"/>
    </ligand>
</feature>
<dbReference type="SUPFAM" id="SSF56059">
    <property type="entry name" value="Glutathione synthetase ATP-binding domain-like"/>
    <property type="match status" value="1"/>
</dbReference>
<dbReference type="InterPro" id="IPR017866">
    <property type="entry name" value="Succ-CoA_synthase_bsu_CS"/>
</dbReference>
<evidence type="ECO:0000256" key="6">
    <source>
        <dbReference type="HAMAP-Rule" id="MF_00558"/>
    </source>
</evidence>
<accession>A0A2A2H4Z5</accession>
<feature type="binding site" evidence="6">
    <location>
        <position position="245"/>
    </location>
    <ligand>
        <name>substrate</name>
        <note>ligand shared with subunit alpha</note>
    </ligand>
</feature>
<organism evidence="9 10">
    <name type="scientific">Methanobacterium bryantii</name>
    <dbReference type="NCBI Taxonomy" id="2161"/>
    <lineage>
        <taxon>Archaea</taxon>
        <taxon>Methanobacteriati</taxon>
        <taxon>Methanobacteriota</taxon>
        <taxon>Methanomada group</taxon>
        <taxon>Methanobacteria</taxon>
        <taxon>Methanobacteriales</taxon>
        <taxon>Methanobacteriaceae</taxon>
        <taxon>Methanobacterium</taxon>
    </lineage>
</organism>
<dbReference type="PROSITE" id="PS50975">
    <property type="entry name" value="ATP_GRASP"/>
    <property type="match status" value="1"/>
</dbReference>
<dbReference type="GO" id="GO:0000287">
    <property type="term" value="F:magnesium ion binding"/>
    <property type="evidence" value="ECO:0007669"/>
    <property type="project" value="UniProtKB-UniRule"/>
</dbReference>
<dbReference type="EMBL" id="LMVM01000023">
    <property type="protein sequence ID" value="PAV04468.1"/>
    <property type="molecule type" value="Genomic_DNA"/>
</dbReference>
<dbReference type="UniPathway" id="UPA00223">
    <property type="reaction ID" value="UER00999"/>
</dbReference>